<name>A0A2S7IHQ9_9BACT</name>
<dbReference type="Pfam" id="PF02518">
    <property type="entry name" value="HATPase_c"/>
    <property type="match status" value="1"/>
</dbReference>
<dbReference type="RefSeq" id="WP_104714964.1">
    <property type="nucleotide sequence ID" value="NZ_PTRA01000004.1"/>
</dbReference>
<feature type="domain" description="Histidine kinase" evidence="6">
    <location>
        <begin position="181"/>
        <end position="423"/>
    </location>
</feature>
<evidence type="ECO:0000313" key="7">
    <source>
        <dbReference type="EMBL" id="PQA55496.1"/>
    </source>
</evidence>
<dbReference type="Proteomes" id="UP000239590">
    <property type="component" value="Unassembled WGS sequence"/>
</dbReference>
<dbReference type="GO" id="GO:0009927">
    <property type="term" value="F:histidine phosphotransfer kinase activity"/>
    <property type="evidence" value="ECO:0007669"/>
    <property type="project" value="TreeGrafter"/>
</dbReference>
<accession>A0A2S7IHQ9</accession>
<dbReference type="CDD" id="cd00075">
    <property type="entry name" value="HATPase"/>
    <property type="match status" value="1"/>
</dbReference>
<gene>
    <name evidence="7" type="ORF">C5O19_18920</name>
</gene>
<dbReference type="InterPro" id="IPR003594">
    <property type="entry name" value="HATPase_dom"/>
</dbReference>
<dbReference type="SUPFAM" id="SSF47384">
    <property type="entry name" value="Homodimeric domain of signal transducing histidine kinase"/>
    <property type="match status" value="1"/>
</dbReference>
<evidence type="ECO:0000256" key="2">
    <source>
        <dbReference type="ARBA" id="ARBA00012438"/>
    </source>
</evidence>
<dbReference type="GO" id="GO:0005886">
    <property type="term" value="C:plasma membrane"/>
    <property type="evidence" value="ECO:0007669"/>
    <property type="project" value="TreeGrafter"/>
</dbReference>
<dbReference type="SMART" id="SM00387">
    <property type="entry name" value="HATPase_c"/>
    <property type="match status" value="1"/>
</dbReference>
<evidence type="ECO:0000313" key="8">
    <source>
        <dbReference type="Proteomes" id="UP000239590"/>
    </source>
</evidence>
<organism evidence="7 8">
    <name type="scientific">Siphonobacter curvatus</name>
    <dbReference type="NCBI Taxonomy" id="2094562"/>
    <lineage>
        <taxon>Bacteria</taxon>
        <taxon>Pseudomonadati</taxon>
        <taxon>Bacteroidota</taxon>
        <taxon>Cytophagia</taxon>
        <taxon>Cytophagales</taxon>
        <taxon>Cytophagaceae</taxon>
        <taxon>Siphonobacter</taxon>
    </lineage>
</organism>
<dbReference type="InterPro" id="IPR036097">
    <property type="entry name" value="HisK_dim/P_sf"/>
</dbReference>
<dbReference type="PROSITE" id="PS50109">
    <property type="entry name" value="HIS_KIN"/>
    <property type="match status" value="1"/>
</dbReference>
<protein>
    <recommendedName>
        <fullName evidence="2">histidine kinase</fullName>
        <ecNumber evidence="2">2.7.13.3</ecNumber>
    </recommendedName>
</protein>
<comment type="catalytic activity">
    <reaction evidence="1">
        <text>ATP + protein L-histidine = ADP + protein N-phospho-L-histidine.</text>
        <dbReference type="EC" id="2.7.13.3"/>
    </reaction>
</comment>
<reference evidence="8" key="1">
    <citation type="submission" date="2018-02" db="EMBL/GenBank/DDBJ databases">
        <title>Genome sequencing of Solimonas sp. HR-BB.</title>
        <authorList>
            <person name="Lee Y."/>
            <person name="Jeon C.O."/>
        </authorList>
    </citation>
    <scope>NUCLEOTIDE SEQUENCE [LARGE SCALE GENOMIC DNA]</scope>
    <source>
        <strain evidence="8">HR-U</strain>
    </source>
</reference>
<dbReference type="PANTHER" id="PTHR43047:SF72">
    <property type="entry name" value="OSMOSENSING HISTIDINE PROTEIN KINASE SLN1"/>
    <property type="match status" value="1"/>
</dbReference>
<keyword evidence="8" id="KW-1185">Reference proteome</keyword>
<dbReference type="Gene3D" id="3.30.565.10">
    <property type="entry name" value="Histidine kinase-like ATPase, C-terminal domain"/>
    <property type="match status" value="1"/>
</dbReference>
<evidence type="ECO:0000256" key="4">
    <source>
        <dbReference type="ARBA" id="ARBA00022679"/>
    </source>
</evidence>
<dbReference type="InterPro" id="IPR005467">
    <property type="entry name" value="His_kinase_dom"/>
</dbReference>
<comment type="caution">
    <text evidence="7">The sequence shown here is derived from an EMBL/GenBank/DDBJ whole genome shotgun (WGS) entry which is preliminary data.</text>
</comment>
<dbReference type="SUPFAM" id="SSF55874">
    <property type="entry name" value="ATPase domain of HSP90 chaperone/DNA topoisomerase II/histidine kinase"/>
    <property type="match status" value="1"/>
</dbReference>
<keyword evidence="5 7" id="KW-0418">Kinase</keyword>
<dbReference type="InterPro" id="IPR003661">
    <property type="entry name" value="HisK_dim/P_dom"/>
</dbReference>
<dbReference type="AlphaFoldDB" id="A0A2S7IHQ9"/>
<dbReference type="InterPro" id="IPR036890">
    <property type="entry name" value="HATPase_C_sf"/>
</dbReference>
<dbReference type="PANTHER" id="PTHR43047">
    <property type="entry name" value="TWO-COMPONENT HISTIDINE PROTEIN KINASE"/>
    <property type="match status" value="1"/>
</dbReference>
<keyword evidence="3" id="KW-0597">Phosphoprotein</keyword>
<dbReference type="PRINTS" id="PR00344">
    <property type="entry name" value="BCTRLSENSOR"/>
</dbReference>
<dbReference type="SMART" id="SM00388">
    <property type="entry name" value="HisKA"/>
    <property type="match status" value="1"/>
</dbReference>
<dbReference type="Gene3D" id="1.10.287.130">
    <property type="match status" value="1"/>
</dbReference>
<sequence length="425" mass="47824">MASSISDTDLSGLATYLFTRREAILNHWRNQCEQDTTLLNVSGLAREEFNNMIPLLLTILHQRLQKQPEGNDPVEIAAAHGLHRWQKGLTLKNLLAEINYLYAGVIRELQLYREFFPDSDADVLIAGYQEVDRLKTETMLGSVREYDQQQQLAAASRANRLQYTLDQLQDMTRLRGDLLRTSSHDLKSSFGVVRNAAILLDQAEKPEEERTKLLQMLNRNLGNIHEMLQQLTDLSRLEAGYEVLDIQRFDASQLLYGLVESAQPLAVQKGLILRADGPPELLVSNDSVKIHRIVQNLLLNAIKYTQTGIVSVSWSKEGDFRWYISVQDSGPGLSDGLVALFSKQLMPKAEESGVLQRDLSEVDEVPNLTSEELNYTTSQGLPVSEGVGLLIVKRLCELLGGMVEIESIINVGTLFRIRLMLEHKA</sequence>
<evidence type="ECO:0000259" key="6">
    <source>
        <dbReference type="PROSITE" id="PS50109"/>
    </source>
</evidence>
<dbReference type="EMBL" id="PTRA01000004">
    <property type="protein sequence ID" value="PQA55496.1"/>
    <property type="molecule type" value="Genomic_DNA"/>
</dbReference>
<dbReference type="EC" id="2.7.13.3" evidence="2"/>
<evidence type="ECO:0000256" key="3">
    <source>
        <dbReference type="ARBA" id="ARBA00022553"/>
    </source>
</evidence>
<dbReference type="GO" id="GO:0000155">
    <property type="term" value="F:phosphorelay sensor kinase activity"/>
    <property type="evidence" value="ECO:0007669"/>
    <property type="project" value="InterPro"/>
</dbReference>
<evidence type="ECO:0000256" key="5">
    <source>
        <dbReference type="ARBA" id="ARBA00022777"/>
    </source>
</evidence>
<proteinExistence type="predicted"/>
<keyword evidence="4" id="KW-0808">Transferase</keyword>
<dbReference type="InterPro" id="IPR004358">
    <property type="entry name" value="Sig_transdc_His_kin-like_C"/>
</dbReference>
<dbReference type="OrthoDB" id="9764438at2"/>
<evidence type="ECO:0000256" key="1">
    <source>
        <dbReference type="ARBA" id="ARBA00000085"/>
    </source>
</evidence>